<evidence type="ECO:0008006" key="14">
    <source>
        <dbReference type="Google" id="ProtNLM"/>
    </source>
</evidence>
<dbReference type="GO" id="GO:0004527">
    <property type="term" value="F:exonuclease activity"/>
    <property type="evidence" value="ECO:0007669"/>
    <property type="project" value="UniProtKB-KW"/>
</dbReference>
<protein>
    <recommendedName>
        <fullName evidence="14">Phospholipase D/nuclease</fullName>
    </recommendedName>
</protein>
<dbReference type="SUPFAM" id="SSF56024">
    <property type="entry name" value="Phospholipase D/nuclease"/>
    <property type="match status" value="2"/>
</dbReference>
<evidence type="ECO:0000256" key="3">
    <source>
        <dbReference type="ARBA" id="ARBA00022722"/>
    </source>
</evidence>
<evidence type="ECO:0000256" key="9">
    <source>
        <dbReference type="PIRSR" id="PIRSR610347-1"/>
    </source>
</evidence>
<dbReference type="EMBL" id="OAPG01000002">
    <property type="protein sequence ID" value="SNX82369.1"/>
    <property type="molecule type" value="Genomic_DNA"/>
</dbReference>
<keyword evidence="3" id="KW-0540">Nuclease</keyword>
<evidence type="ECO:0000256" key="6">
    <source>
        <dbReference type="ARBA" id="ARBA00022839"/>
    </source>
</evidence>
<evidence type="ECO:0000256" key="5">
    <source>
        <dbReference type="ARBA" id="ARBA00022801"/>
    </source>
</evidence>
<feature type="compositionally biased region" description="Polar residues" evidence="11">
    <location>
        <begin position="152"/>
        <end position="168"/>
    </location>
</feature>
<feature type="compositionally biased region" description="Polar residues" evidence="11">
    <location>
        <begin position="102"/>
        <end position="111"/>
    </location>
</feature>
<dbReference type="GO" id="GO:0003697">
    <property type="term" value="F:single-stranded DNA binding"/>
    <property type="evidence" value="ECO:0007669"/>
    <property type="project" value="TreeGrafter"/>
</dbReference>
<evidence type="ECO:0000313" key="13">
    <source>
        <dbReference type="Proteomes" id="UP001294444"/>
    </source>
</evidence>
<name>A0AAJ4XHB0_9BASI</name>
<dbReference type="CDD" id="cd09122">
    <property type="entry name" value="PLDc_Tdp1_1"/>
    <property type="match status" value="1"/>
</dbReference>
<dbReference type="Gene3D" id="3.30.870.10">
    <property type="entry name" value="Endonuclease Chain A"/>
    <property type="match status" value="2"/>
</dbReference>
<comment type="subcellular location">
    <subcellularLocation>
        <location evidence="1">Nucleus</location>
    </subcellularLocation>
</comment>
<dbReference type="InterPro" id="IPR010347">
    <property type="entry name" value="Tdp1"/>
</dbReference>
<keyword evidence="6" id="KW-0269">Exonuclease</keyword>
<feature type="compositionally biased region" description="Basic and acidic residues" evidence="11">
    <location>
        <begin position="586"/>
        <end position="598"/>
    </location>
</feature>
<sequence length="684" mass="74969">MTRDEPIVISDSDSDTLSESERPALQQSKRTLVKGISRDEGDNPTTEAVPLQTKVASDKKNSETGSSAAIPTSCGLLGLIPNRKQLELERRERARKRRREQNLPSDSSQEDAAQMDPKRSKTDVTQSLDSSAHATSTISKAAVQQEAKFAPNASSSKTTHPSNQSAKSAFSKATDPIEPTTRFWSGTIKHGFNRYADKSRAGVTIPQFLLPATPSSKNGLQLAVLATYDLRMDWLYAQLPPGLPVTLILPPPKQDYRSDPAVARPGLHPSEIFGGEFSRCPGWQICVPHKPKGGWLTQHMKFLILVHADFLRIAILSGNLNGIDWERIENTAYVQDFPLLGNCTGPSMGKANEDGKNDFRAQLDRVLRSLSLPASHAIYGAIDKHDFSKATRARIVASWPEASNLAEWDRIETQGLGRLGKVVRDFGITPSVQGPIEVECQGSSLANHDLKWIEHFHMLASGVNPRGLLPLKGKPNETHPEYLRALRSKPGSSLPVKIVFPHNQYVEDRTVEGPMGALSFFGKAETFASSPIKKLYHSPQSRRGDVMIHAKSILAVSAEGAKVVHNAFQDASDSYMGGLSRGRSVHHSEEDWKPKEGEQPIGWTYLGSSNFTRAAHGNISGTAAKPTMSSLNWELGVAMPIYASEVEKFGVEAESLRPVVYHRPLQAYSSSDTPWDNASARALI</sequence>
<feature type="region of interest" description="Disordered" evidence="11">
    <location>
        <begin position="579"/>
        <end position="599"/>
    </location>
</feature>
<evidence type="ECO:0000256" key="4">
    <source>
        <dbReference type="ARBA" id="ARBA00022763"/>
    </source>
</evidence>
<comment type="similarity">
    <text evidence="2">Belongs to the tyrosyl-DNA phosphodiesterase family.</text>
</comment>
<feature type="binding site" evidence="10">
    <location>
        <position position="301"/>
    </location>
    <ligand>
        <name>substrate</name>
    </ligand>
</feature>
<evidence type="ECO:0000256" key="7">
    <source>
        <dbReference type="ARBA" id="ARBA00023204"/>
    </source>
</evidence>
<dbReference type="GO" id="GO:0005634">
    <property type="term" value="C:nucleus"/>
    <property type="evidence" value="ECO:0007669"/>
    <property type="project" value="UniProtKB-SubCell"/>
</dbReference>
<feature type="compositionally biased region" description="Polar residues" evidence="11">
    <location>
        <begin position="123"/>
        <end position="139"/>
    </location>
</feature>
<evidence type="ECO:0000256" key="1">
    <source>
        <dbReference type="ARBA" id="ARBA00004123"/>
    </source>
</evidence>
<evidence type="ECO:0000256" key="10">
    <source>
        <dbReference type="PIRSR" id="PIRSR610347-2"/>
    </source>
</evidence>
<keyword evidence="5" id="KW-0378">Hydrolase</keyword>
<dbReference type="GO" id="GO:0017005">
    <property type="term" value="F:3'-tyrosyl-DNA phosphodiesterase activity"/>
    <property type="evidence" value="ECO:0007669"/>
    <property type="project" value="TreeGrafter"/>
</dbReference>
<evidence type="ECO:0000256" key="11">
    <source>
        <dbReference type="SAM" id="MobiDB-lite"/>
    </source>
</evidence>
<evidence type="ECO:0000313" key="12">
    <source>
        <dbReference type="EMBL" id="SNX82369.1"/>
    </source>
</evidence>
<dbReference type="GO" id="GO:0006281">
    <property type="term" value="P:DNA repair"/>
    <property type="evidence" value="ECO:0007669"/>
    <property type="project" value="UniProtKB-KW"/>
</dbReference>
<dbReference type="PANTHER" id="PTHR12415:SF0">
    <property type="entry name" value="TYROSYL-DNA PHOSPHODIESTERASE 1"/>
    <property type="match status" value="1"/>
</dbReference>
<dbReference type="AlphaFoldDB" id="A0AAJ4XHB0"/>
<keyword evidence="13" id="KW-1185">Reference proteome</keyword>
<dbReference type="GO" id="GO:0003690">
    <property type="term" value="F:double-stranded DNA binding"/>
    <property type="evidence" value="ECO:0007669"/>
    <property type="project" value="TreeGrafter"/>
</dbReference>
<feature type="active site" description="Proton donor/acceptor" evidence="9">
    <location>
        <position position="549"/>
    </location>
</feature>
<keyword evidence="8" id="KW-0539">Nucleus</keyword>
<proteinExistence type="inferred from homology"/>
<reference evidence="12" key="1">
    <citation type="submission" date="2023-10" db="EMBL/GenBank/DDBJ databases">
        <authorList>
            <person name="Guldener U."/>
        </authorList>
    </citation>
    <scope>NUCLEOTIDE SEQUENCE</scope>
    <source>
        <strain evidence="12">Mp4</strain>
    </source>
</reference>
<feature type="region of interest" description="Disordered" evidence="11">
    <location>
        <begin position="1"/>
        <end position="174"/>
    </location>
</feature>
<dbReference type="Proteomes" id="UP001294444">
    <property type="component" value="Unassembled WGS sequence"/>
</dbReference>
<evidence type="ECO:0000256" key="2">
    <source>
        <dbReference type="ARBA" id="ARBA00010205"/>
    </source>
</evidence>
<keyword evidence="7" id="KW-0234">DNA repair</keyword>
<comment type="caution">
    <text evidence="12">The sequence shown here is derived from an EMBL/GenBank/DDBJ whole genome shotgun (WGS) entry which is preliminary data.</text>
</comment>
<accession>A0AAJ4XHB0</accession>
<dbReference type="PANTHER" id="PTHR12415">
    <property type="entry name" value="TYROSYL-DNA PHOSPHODIESTERASE 1"/>
    <property type="match status" value="1"/>
</dbReference>
<feature type="active site" description="Nucleophile" evidence="9">
    <location>
        <position position="299"/>
    </location>
</feature>
<organism evidence="12 13">
    <name type="scientific">Melanopsichium pennsylvanicum</name>
    <dbReference type="NCBI Taxonomy" id="63383"/>
    <lineage>
        <taxon>Eukaryota</taxon>
        <taxon>Fungi</taxon>
        <taxon>Dikarya</taxon>
        <taxon>Basidiomycota</taxon>
        <taxon>Ustilaginomycotina</taxon>
        <taxon>Ustilaginomycetes</taxon>
        <taxon>Ustilaginales</taxon>
        <taxon>Ustilaginaceae</taxon>
        <taxon>Melanopsichium</taxon>
    </lineage>
</organism>
<keyword evidence="4" id="KW-0227">DNA damage</keyword>
<evidence type="ECO:0000256" key="8">
    <source>
        <dbReference type="ARBA" id="ARBA00023242"/>
    </source>
</evidence>
<gene>
    <name evidence="12" type="ORF">MEPE_01075</name>
</gene>
<feature type="binding site" evidence="10">
    <location>
        <position position="551"/>
    </location>
    <ligand>
        <name>substrate</name>
    </ligand>
</feature>
<dbReference type="Pfam" id="PF06087">
    <property type="entry name" value="Tyr-DNA_phospho"/>
    <property type="match status" value="1"/>
</dbReference>